<protein>
    <submittedName>
        <fullName evidence="3">(spotted green pufferfish) hypothetical protein</fullName>
    </submittedName>
</protein>
<dbReference type="PANTHER" id="PTHR46652">
    <property type="entry name" value="LEUCINE-RICH REPEAT AND IQ DOMAIN-CONTAINING PROTEIN 1-RELATED"/>
    <property type="match status" value="1"/>
</dbReference>
<reference evidence="3" key="2">
    <citation type="submission" date="2004-02" db="EMBL/GenBank/DDBJ databases">
        <authorList>
            <consortium name="Genoscope"/>
            <consortium name="Whitehead Institute Centre for Genome Research"/>
        </authorList>
    </citation>
    <scope>NUCLEOTIDE SEQUENCE</scope>
</reference>
<dbReference type="InterPro" id="IPR032675">
    <property type="entry name" value="LRR_dom_sf"/>
</dbReference>
<evidence type="ECO:0000313" key="3">
    <source>
        <dbReference type="EMBL" id="CAG05590.1"/>
    </source>
</evidence>
<dbReference type="Gene3D" id="3.80.10.10">
    <property type="entry name" value="Ribonuclease Inhibitor"/>
    <property type="match status" value="1"/>
</dbReference>
<dbReference type="SMART" id="SM00369">
    <property type="entry name" value="LRR_TYP"/>
    <property type="match status" value="3"/>
</dbReference>
<dbReference type="PANTHER" id="PTHR46652:SF7">
    <property type="entry name" value="LEUCINE-RICH REPEAT AND IQ DOMAIN-CONTAINING PROTEIN 1"/>
    <property type="match status" value="1"/>
</dbReference>
<dbReference type="PROSITE" id="PS51450">
    <property type="entry name" value="LRR"/>
    <property type="match status" value="3"/>
</dbReference>
<dbReference type="InterPro" id="IPR003591">
    <property type="entry name" value="Leu-rich_rpt_typical-subtyp"/>
</dbReference>
<evidence type="ECO:0000256" key="1">
    <source>
        <dbReference type="ARBA" id="ARBA00022614"/>
    </source>
</evidence>
<reference evidence="3" key="1">
    <citation type="journal article" date="2004" name="Nature">
        <title>Genome duplication in the teleost fish Tetraodon nigroviridis reveals the early vertebrate proto-karyotype.</title>
        <authorList>
            <person name="Jaillon O."/>
            <person name="Aury J.-M."/>
            <person name="Brunet F."/>
            <person name="Petit J.-L."/>
            <person name="Stange-Thomann N."/>
            <person name="Mauceli E."/>
            <person name="Bouneau L."/>
            <person name="Fischer C."/>
            <person name="Ozouf-Costaz C."/>
            <person name="Bernot A."/>
            <person name="Nicaud S."/>
            <person name="Jaffe D."/>
            <person name="Fisher S."/>
            <person name="Lutfalla G."/>
            <person name="Dossat C."/>
            <person name="Segurens B."/>
            <person name="Dasilva C."/>
            <person name="Salanoubat M."/>
            <person name="Levy M."/>
            <person name="Boudet N."/>
            <person name="Castellano S."/>
            <person name="Anthouard V."/>
            <person name="Jubin C."/>
            <person name="Castelli V."/>
            <person name="Katinka M."/>
            <person name="Vacherie B."/>
            <person name="Biemont C."/>
            <person name="Skalli Z."/>
            <person name="Cattolico L."/>
            <person name="Poulain J."/>
            <person name="De Berardinis V."/>
            <person name="Cruaud C."/>
            <person name="Duprat S."/>
            <person name="Brottier P."/>
            <person name="Coutanceau J.-P."/>
            <person name="Gouzy J."/>
            <person name="Parra G."/>
            <person name="Lardier G."/>
            <person name="Chapple C."/>
            <person name="McKernan K.J."/>
            <person name="McEwan P."/>
            <person name="Bosak S."/>
            <person name="Kellis M."/>
            <person name="Volff J.-N."/>
            <person name="Guigo R."/>
            <person name="Zody M.C."/>
            <person name="Mesirov J."/>
            <person name="Lindblad-Toh K."/>
            <person name="Birren B."/>
            <person name="Nusbaum C."/>
            <person name="Kahn D."/>
            <person name="Robinson-Rechavi M."/>
            <person name="Laudet V."/>
            <person name="Schachter V."/>
            <person name="Quetier F."/>
            <person name="Saurin W."/>
            <person name="Scarpelli C."/>
            <person name="Wincker P."/>
            <person name="Lander E.S."/>
            <person name="Weissenbach J."/>
            <person name="Roest Crollius H."/>
        </authorList>
    </citation>
    <scope>NUCLEOTIDE SEQUENCE [LARGE SCALE GENOMIC DNA]</scope>
</reference>
<feature type="non-terminal residue" evidence="3">
    <location>
        <position position="213"/>
    </location>
</feature>
<dbReference type="KEGG" id="tng:GSTEN00025661G001"/>
<dbReference type="AlphaFoldDB" id="Q4S192"/>
<proteinExistence type="predicted"/>
<comment type="caution">
    <text evidence="3">The sequence shown here is derived from an EMBL/GenBank/DDBJ whole genome shotgun (WGS) entry which is preliminary data.</text>
</comment>
<accession>Q4S192</accession>
<name>Q4S192_TETNG</name>
<keyword evidence="2" id="KW-0677">Repeat</keyword>
<dbReference type="InterPro" id="IPR001611">
    <property type="entry name" value="Leu-rich_rpt"/>
</dbReference>
<evidence type="ECO:0000256" key="2">
    <source>
        <dbReference type="ARBA" id="ARBA00022737"/>
    </source>
</evidence>
<dbReference type="EMBL" id="CAAE01014769">
    <property type="protein sequence ID" value="CAG05590.1"/>
    <property type="molecule type" value="Genomic_DNA"/>
</dbReference>
<dbReference type="Pfam" id="PF13855">
    <property type="entry name" value="LRR_8"/>
    <property type="match status" value="1"/>
</dbReference>
<dbReference type="InterPro" id="IPR050836">
    <property type="entry name" value="SDS22/Internalin_LRR"/>
</dbReference>
<keyword evidence="1" id="KW-0433">Leucine-rich repeat</keyword>
<sequence>LVQVTSVTLEALPGCSLSTLALCSRLQLLSLRRCRLRALDGIGQLHKLCYVDVQENDISFVDCNNMKSLRILQLSHNRLTSIHGLAGAENLDVLDLSYNSITRICKQTHLFDSLLSCLRWSNLFGYKTDKPVFLHKGRHAPYFDSFTTKTYNLCSKLYIKHNLVTPPRLPNQVLLRELHLDDNSISSLQGLSACWLPLMQHLSVAQNRYGPTH</sequence>
<organism evidence="3">
    <name type="scientific">Tetraodon nigroviridis</name>
    <name type="common">Spotted green pufferfish</name>
    <name type="synonym">Chelonodon nigroviridis</name>
    <dbReference type="NCBI Taxonomy" id="99883"/>
    <lineage>
        <taxon>Eukaryota</taxon>
        <taxon>Metazoa</taxon>
        <taxon>Chordata</taxon>
        <taxon>Craniata</taxon>
        <taxon>Vertebrata</taxon>
        <taxon>Euteleostomi</taxon>
        <taxon>Actinopterygii</taxon>
        <taxon>Neopterygii</taxon>
        <taxon>Teleostei</taxon>
        <taxon>Neoteleostei</taxon>
        <taxon>Acanthomorphata</taxon>
        <taxon>Eupercaria</taxon>
        <taxon>Tetraodontiformes</taxon>
        <taxon>Tetradontoidea</taxon>
        <taxon>Tetraodontidae</taxon>
        <taxon>Tetraodon</taxon>
    </lineage>
</organism>
<dbReference type="OrthoDB" id="266138at2759"/>
<gene>
    <name evidence="3" type="ORF">GSTENG00025661001</name>
</gene>
<dbReference type="SUPFAM" id="SSF52058">
    <property type="entry name" value="L domain-like"/>
    <property type="match status" value="1"/>
</dbReference>